<dbReference type="GeneID" id="33910389"/>
<organism evidence="2">
    <name type="scientific">Ulva pertusa</name>
    <name type="common">Sea lettuce</name>
    <dbReference type="NCBI Taxonomy" id="3120"/>
    <lineage>
        <taxon>Eukaryota</taxon>
        <taxon>Viridiplantae</taxon>
        <taxon>Chlorophyta</taxon>
        <taxon>core chlorophytes</taxon>
        <taxon>Ulvophyceae</taxon>
        <taxon>OUU clade</taxon>
        <taxon>Ulvales</taxon>
        <taxon>Ulvaceae</taxon>
        <taxon>Ulva</taxon>
    </lineage>
</organism>
<keyword evidence="1" id="KW-0472">Membrane</keyword>
<feature type="transmembrane region" description="Helical" evidence="1">
    <location>
        <begin position="75"/>
        <end position="99"/>
    </location>
</feature>
<protein>
    <submittedName>
        <fullName evidence="2">Uncharacterized protein</fullName>
    </submittedName>
</protein>
<evidence type="ECO:0000256" key="1">
    <source>
        <dbReference type="SAM" id="Phobius"/>
    </source>
</evidence>
<dbReference type="EMBL" id="KX530817">
    <property type="protein sequence ID" value="ASO76240.1"/>
    <property type="molecule type" value="Genomic_DNA"/>
</dbReference>
<dbReference type="AlphaFoldDB" id="A0A222AIK5"/>
<proteinExistence type="predicted"/>
<evidence type="ECO:0000313" key="2">
    <source>
        <dbReference type="EMBL" id="ASO76197.1"/>
    </source>
</evidence>
<dbReference type="RefSeq" id="YP_009420545.1">
    <property type="nucleotide sequence ID" value="NC_035722.1"/>
</dbReference>
<feature type="transmembrane region" description="Helical" evidence="1">
    <location>
        <begin position="47"/>
        <end position="69"/>
    </location>
</feature>
<feature type="transmembrane region" description="Helical" evidence="1">
    <location>
        <begin position="12"/>
        <end position="35"/>
    </location>
</feature>
<name>A0A222AIK5_ULVPE</name>
<geneLocation type="mitochondrion" evidence="2"/>
<sequence length="131" mass="14747">MLLISETILQFANFTNLILIKLITSFFYLIINYITHKIRLTVTLANVLRLIISSVDFVILLTLLLAYIFESCAMAYKFSILGILFSILLCAANWILLVGKDDVQSVFITNILSFGVLLILCIQFMSMGVSV</sequence>
<accession>A0A222AIK5</accession>
<reference evidence="2" key="1">
    <citation type="journal article" date="2017" name="J. Phycol.">
        <title>Mitochondrial genomes of the green macroalga Ulva pertusa (Ulvophyceae, Chlorophyta): novel insights into the evolution of mitogenomes in the Ulvophyceae.</title>
        <authorList>
            <person name="Liu F."/>
            <person name="Melton J.T.III."/>
            <person name="Bi Y."/>
        </authorList>
    </citation>
    <scope>NUCLEOTIDE SEQUENCE</scope>
</reference>
<keyword evidence="2" id="KW-0496">Mitochondrion</keyword>
<keyword evidence="1" id="KW-0812">Transmembrane</keyword>
<gene>
    <name evidence="2" type="primary">orf131</name>
</gene>
<feature type="transmembrane region" description="Helical" evidence="1">
    <location>
        <begin position="106"/>
        <end position="125"/>
    </location>
</feature>
<keyword evidence="1" id="KW-1133">Transmembrane helix</keyword>
<dbReference type="EMBL" id="KX530816">
    <property type="protein sequence ID" value="ASO76197.1"/>
    <property type="molecule type" value="Genomic_DNA"/>
</dbReference>